<accession>A0A8H4QZD4</accession>
<dbReference type="Proteomes" id="UP000521872">
    <property type="component" value="Unassembled WGS sequence"/>
</dbReference>
<proteinExistence type="predicted"/>
<reference evidence="1 2" key="1">
    <citation type="submission" date="2019-12" db="EMBL/GenBank/DDBJ databases">
        <authorList>
            <person name="Floudas D."/>
            <person name="Bentzer J."/>
            <person name="Ahren D."/>
            <person name="Johansson T."/>
            <person name="Persson P."/>
            <person name="Tunlid A."/>
        </authorList>
    </citation>
    <scope>NUCLEOTIDE SEQUENCE [LARGE SCALE GENOMIC DNA]</scope>
    <source>
        <strain evidence="1 2">CBS 102.39</strain>
    </source>
</reference>
<sequence length="272" mass="29874">MNTSNIDDPLGVAALLEQLKSSAAWQELTAAPATSEAESSVKSAGAPEEFSLNAANDTLPVAPAPSISGSSVASLLSQLESFSTTNAEAYQAQPTVSSAQYGYQYNAHPSAPLDNSVAYSNPSPPLEDRRNLTFRQSLPIISQLVDDPSVVALIKEMKKNQDILERRLREERENIYTKYRDKVKVAQTKAKMIGTTVSQHELNMITDAFKKEISKFDLERVLPAWDGLVSRQQQELTQLSVPTMFVTSDAEDRKRQQQVAELLFTLLGPKGT</sequence>
<comment type="caution">
    <text evidence="1">The sequence shown here is derived from an EMBL/GenBank/DDBJ whole genome shotgun (WGS) entry which is preliminary data.</text>
</comment>
<dbReference type="EMBL" id="JAACJL010000016">
    <property type="protein sequence ID" value="KAF4619966.1"/>
    <property type="molecule type" value="Genomic_DNA"/>
</dbReference>
<protein>
    <submittedName>
        <fullName evidence="1">Uncharacterized protein</fullName>
    </submittedName>
</protein>
<dbReference type="AlphaFoldDB" id="A0A8H4QZD4"/>
<name>A0A8H4QZD4_9AGAR</name>
<keyword evidence="2" id="KW-1185">Reference proteome</keyword>
<evidence type="ECO:0000313" key="2">
    <source>
        <dbReference type="Proteomes" id="UP000521872"/>
    </source>
</evidence>
<organism evidence="1 2">
    <name type="scientific">Agrocybe pediades</name>
    <dbReference type="NCBI Taxonomy" id="84607"/>
    <lineage>
        <taxon>Eukaryota</taxon>
        <taxon>Fungi</taxon>
        <taxon>Dikarya</taxon>
        <taxon>Basidiomycota</taxon>
        <taxon>Agaricomycotina</taxon>
        <taxon>Agaricomycetes</taxon>
        <taxon>Agaricomycetidae</taxon>
        <taxon>Agaricales</taxon>
        <taxon>Agaricineae</taxon>
        <taxon>Strophariaceae</taxon>
        <taxon>Agrocybe</taxon>
    </lineage>
</organism>
<gene>
    <name evidence="1" type="ORF">D9613_005444</name>
</gene>
<evidence type="ECO:0000313" key="1">
    <source>
        <dbReference type="EMBL" id="KAF4619966.1"/>
    </source>
</evidence>